<protein>
    <recommendedName>
        <fullName evidence="4">Transmembrane protein</fullName>
    </recommendedName>
</protein>
<evidence type="ECO:0000313" key="3">
    <source>
        <dbReference type="Proteomes" id="UP000574276"/>
    </source>
</evidence>
<evidence type="ECO:0008006" key="4">
    <source>
        <dbReference type="Google" id="ProtNLM"/>
    </source>
</evidence>
<feature type="transmembrane region" description="Helical" evidence="1">
    <location>
        <begin position="200"/>
        <end position="216"/>
    </location>
</feature>
<feature type="transmembrane region" description="Helical" evidence="1">
    <location>
        <begin position="141"/>
        <end position="160"/>
    </location>
</feature>
<feature type="transmembrane region" description="Helical" evidence="1">
    <location>
        <begin position="418"/>
        <end position="436"/>
    </location>
</feature>
<feature type="transmembrane region" description="Helical" evidence="1">
    <location>
        <begin position="481"/>
        <end position="500"/>
    </location>
</feature>
<feature type="transmembrane region" description="Helical" evidence="1">
    <location>
        <begin position="172"/>
        <end position="194"/>
    </location>
</feature>
<reference evidence="2 3" key="1">
    <citation type="submission" date="2020-07" db="EMBL/GenBank/DDBJ databases">
        <title>Characterization and genome sequencing of isolate MD1, a novel member within the family Lachnospiraceae.</title>
        <authorList>
            <person name="Rettenmaier R."/>
            <person name="Di Bello L."/>
            <person name="Zinser C."/>
            <person name="Scheitz K."/>
            <person name="Liebl W."/>
            <person name="Zverlov V."/>
        </authorList>
    </citation>
    <scope>NUCLEOTIDE SEQUENCE [LARGE SCALE GENOMIC DNA]</scope>
    <source>
        <strain evidence="2 3">MD1</strain>
    </source>
</reference>
<dbReference type="EMBL" id="JACEGA010000001">
    <property type="protein sequence ID" value="MBB2184334.1"/>
    <property type="molecule type" value="Genomic_DNA"/>
</dbReference>
<keyword evidence="1" id="KW-1133">Transmembrane helix</keyword>
<proteinExistence type="predicted"/>
<dbReference type="AlphaFoldDB" id="A0A839K3A2"/>
<feature type="transmembrane region" description="Helical" evidence="1">
    <location>
        <begin position="268"/>
        <end position="288"/>
    </location>
</feature>
<organism evidence="2 3">
    <name type="scientific">Variimorphobacter saccharofermentans</name>
    <dbReference type="NCBI Taxonomy" id="2755051"/>
    <lineage>
        <taxon>Bacteria</taxon>
        <taxon>Bacillati</taxon>
        <taxon>Bacillota</taxon>
        <taxon>Clostridia</taxon>
        <taxon>Lachnospirales</taxon>
        <taxon>Lachnospiraceae</taxon>
        <taxon>Variimorphobacter</taxon>
    </lineage>
</organism>
<keyword evidence="1" id="KW-0812">Transmembrane</keyword>
<gene>
    <name evidence="2" type="ORF">H0486_15745</name>
</gene>
<evidence type="ECO:0000313" key="2">
    <source>
        <dbReference type="EMBL" id="MBB2184334.1"/>
    </source>
</evidence>
<feature type="transmembrane region" description="Helical" evidence="1">
    <location>
        <begin position="457"/>
        <end position="475"/>
    </location>
</feature>
<sequence>MQDRKDKGNKLVFALQRFSKAWKWLVGKRQIVNKGMYAKYNPHRIAIATSVAVGLLWIVMLFVPPYLGVADDGTLYKVMDRAGISYIEESPEDIYNNYYIRRYYLRGDEAGAFAPSNSQDIIVQVAVTLDQLLTRDQIFDLRFLALLYGVLYLPAVYLLTKNAVNKVKNFSEAIAIGILSVIIFGDVSYIAYFSSFYPEALWFICLIGSVAFLCNIQRKKESYWSIVALLIYGSIFTTSRQQCGVIGFAIAGFFIRALFFNQRLRMKVCYVFCAFFMSMMGMLSSFTLESDFTLTSKYHAMTRGVLFQAPNPEKALAEFGIHNSYSVMANTSAYDFYPFILPDDEKLSQGFFDEYDTSEIIFYYIKHPVSFLRMLDVAVKSTNSLHRSYCGNYEKSYGMPPMAKSVFWSGWNYIKVHFAPQTVGYLFILLVLTYLVNRKKVKNASEIENSSIKLMDLTYILMAIGLSQGAITIVMSGDAEFTQHAFLLGASTDLIVYFLVAEALSKFKIFEDGGNNET</sequence>
<keyword evidence="3" id="KW-1185">Reference proteome</keyword>
<dbReference type="Proteomes" id="UP000574276">
    <property type="component" value="Unassembled WGS sequence"/>
</dbReference>
<accession>A0A839K3A2</accession>
<keyword evidence="1" id="KW-0472">Membrane</keyword>
<feature type="transmembrane region" description="Helical" evidence="1">
    <location>
        <begin position="45"/>
        <end position="67"/>
    </location>
</feature>
<dbReference type="RefSeq" id="WP_228353914.1">
    <property type="nucleotide sequence ID" value="NZ_JACEGA010000001.1"/>
</dbReference>
<evidence type="ECO:0000256" key="1">
    <source>
        <dbReference type="SAM" id="Phobius"/>
    </source>
</evidence>
<feature type="transmembrane region" description="Helical" evidence="1">
    <location>
        <begin position="245"/>
        <end position="261"/>
    </location>
</feature>
<comment type="caution">
    <text evidence="2">The sequence shown here is derived from an EMBL/GenBank/DDBJ whole genome shotgun (WGS) entry which is preliminary data.</text>
</comment>
<name>A0A839K3A2_9FIRM</name>
<feature type="transmembrane region" description="Helical" evidence="1">
    <location>
        <begin position="223"/>
        <end position="239"/>
    </location>
</feature>